<organism evidence="1 2">
    <name type="scientific">Bacillus spizizenii (strain ATCC 23059 / NRRL B-14472 / W23)</name>
    <name type="common">Bacillus subtilis subsp. spizizenii</name>
    <dbReference type="NCBI Taxonomy" id="655816"/>
    <lineage>
        <taxon>Bacteria</taxon>
        <taxon>Bacillati</taxon>
        <taxon>Bacillota</taxon>
        <taxon>Bacilli</taxon>
        <taxon>Bacillales</taxon>
        <taxon>Bacillaceae</taxon>
        <taxon>Bacillus</taxon>
    </lineage>
</organism>
<gene>
    <name evidence="1" type="ordered locus">BSUW23_08995</name>
</gene>
<dbReference type="EMBL" id="CP002183">
    <property type="protein sequence ID" value="ADM37845.1"/>
    <property type="molecule type" value="Genomic_DNA"/>
</dbReference>
<evidence type="ECO:0000313" key="1">
    <source>
        <dbReference type="EMBL" id="ADM37845.1"/>
    </source>
</evidence>
<proteinExistence type="predicted"/>
<protein>
    <submittedName>
        <fullName evidence="1">Uncharacterized protein</fullName>
    </submittedName>
</protein>
<dbReference type="KEGG" id="bss:BSUW23_08995"/>
<dbReference type="AlphaFoldDB" id="E0TVR9"/>
<name>E0TVR9_BACSH</name>
<reference evidence="1 2" key="2">
    <citation type="journal article" date="2011" name="Microbiology">
        <title>The genome sequence of Bacillus subtilis subsp. spizizenii W23: insights into speciation within the B. subtilis complex and into the history of B. subtilis genetics.</title>
        <authorList>
            <person name="Zeigler D.R."/>
        </authorList>
    </citation>
    <scope>NUCLEOTIDE SEQUENCE [LARGE SCALE GENOMIC DNA]</scope>
    <source>
        <strain evidence="2">ATCC 23059 / NRRL B-14472 / W23</strain>
    </source>
</reference>
<accession>E0TVR9</accession>
<evidence type="ECO:0000313" key="2">
    <source>
        <dbReference type="Proteomes" id="UP000002233"/>
    </source>
</evidence>
<dbReference type="HOGENOM" id="CLU_3058703_0_0_9"/>
<sequence length="53" mass="5938">MILEAGHEMELYNEFIKIAKTLNKELDITPLLYGSLGLEKVTGLDFSPEVLIS</sequence>
<dbReference type="Proteomes" id="UP000002233">
    <property type="component" value="Chromosome"/>
</dbReference>
<reference key="1">
    <citation type="submission" date="2010-08" db="EMBL/GenBank/DDBJ databases">
        <authorList>
            <person name="Zeigler D.R."/>
        </authorList>
    </citation>
    <scope>NUCLEOTIDE SEQUENCE</scope>
    <source>
        <strain>W23</strain>
    </source>
</reference>